<dbReference type="Proteomes" id="UP000245207">
    <property type="component" value="Unassembled WGS sequence"/>
</dbReference>
<protein>
    <recommendedName>
        <fullName evidence="1">DCD domain-containing protein</fullName>
    </recommendedName>
</protein>
<dbReference type="AlphaFoldDB" id="A0A2U1Q458"/>
<evidence type="ECO:0000259" key="1">
    <source>
        <dbReference type="PROSITE" id="PS51222"/>
    </source>
</evidence>
<reference evidence="2 3" key="1">
    <citation type="journal article" date="2018" name="Mol. Plant">
        <title>The genome of Artemisia annua provides insight into the evolution of Asteraceae family and artemisinin biosynthesis.</title>
        <authorList>
            <person name="Shen Q."/>
            <person name="Zhang L."/>
            <person name="Liao Z."/>
            <person name="Wang S."/>
            <person name="Yan T."/>
            <person name="Shi P."/>
            <person name="Liu M."/>
            <person name="Fu X."/>
            <person name="Pan Q."/>
            <person name="Wang Y."/>
            <person name="Lv Z."/>
            <person name="Lu X."/>
            <person name="Zhang F."/>
            <person name="Jiang W."/>
            <person name="Ma Y."/>
            <person name="Chen M."/>
            <person name="Hao X."/>
            <person name="Li L."/>
            <person name="Tang Y."/>
            <person name="Lv G."/>
            <person name="Zhou Y."/>
            <person name="Sun X."/>
            <person name="Brodelius P.E."/>
            <person name="Rose J.K.C."/>
            <person name="Tang K."/>
        </authorList>
    </citation>
    <scope>NUCLEOTIDE SEQUENCE [LARGE SCALE GENOMIC DNA]</scope>
    <source>
        <strain evidence="3">cv. Huhao1</strain>
        <tissue evidence="2">Leaf</tissue>
    </source>
</reference>
<accession>A0A2U1Q458</accession>
<sequence>MSKHLRGFCVPRDVDQVEMVLKVPKSALMTSHSLMVYHQDTDSVRAITPGLPLFLYNYDQLHGIFEV</sequence>
<dbReference type="InterPro" id="IPR013989">
    <property type="entry name" value="Dev_and_cell_death_domain"/>
</dbReference>
<gene>
    <name evidence="2" type="ORF">CTI12_AA015890</name>
</gene>
<keyword evidence="3" id="KW-1185">Reference proteome</keyword>
<comment type="caution">
    <text evidence="2">The sequence shown here is derived from an EMBL/GenBank/DDBJ whole genome shotgun (WGS) entry which is preliminary data.</text>
</comment>
<proteinExistence type="predicted"/>
<dbReference type="STRING" id="35608.A0A2U1Q458"/>
<dbReference type="PROSITE" id="PS51222">
    <property type="entry name" value="DCD"/>
    <property type="match status" value="1"/>
</dbReference>
<dbReference type="EMBL" id="PKPP01000437">
    <property type="protein sequence ID" value="PWA92767.1"/>
    <property type="molecule type" value="Genomic_DNA"/>
</dbReference>
<evidence type="ECO:0000313" key="2">
    <source>
        <dbReference type="EMBL" id="PWA92767.1"/>
    </source>
</evidence>
<organism evidence="2 3">
    <name type="scientific">Artemisia annua</name>
    <name type="common">Sweet wormwood</name>
    <dbReference type="NCBI Taxonomy" id="35608"/>
    <lineage>
        <taxon>Eukaryota</taxon>
        <taxon>Viridiplantae</taxon>
        <taxon>Streptophyta</taxon>
        <taxon>Embryophyta</taxon>
        <taxon>Tracheophyta</taxon>
        <taxon>Spermatophyta</taxon>
        <taxon>Magnoliopsida</taxon>
        <taxon>eudicotyledons</taxon>
        <taxon>Gunneridae</taxon>
        <taxon>Pentapetalae</taxon>
        <taxon>asterids</taxon>
        <taxon>campanulids</taxon>
        <taxon>Asterales</taxon>
        <taxon>Asteraceae</taxon>
        <taxon>Asteroideae</taxon>
        <taxon>Anthemideae</taxon>
        <taxon>Artemisiinae</taxon>
        <taxon>Artemisia</taxon>
    </lineage>
</organism>
<evidence type="ECO:0000313" key="3">
    <source>
        <dbReference type="Proteomes" id="UP000245207"/>
    </source>
</evidence>
<name>A0A2U1Q458_ARTAN</name>
<feature type="domain" description="DCD" evidence="1">
    <location>
        <begin position="11"/>
        <end position="67"/>
    </location>
</feature>